<dbReference type="RefSeq" id="WP_179429354.1">
    <property type="nucleotide sequence ID" value="NZ_JACBZP010000001.1"/>
</dbReference>
<proteinExistence type="predicted"/>
<dbReference type="AlphaFoldDB" id="A0A7Z0IJ56"/>
<reference evidence="2 3" key="1">
    <citation type="submission" date="2020-07" db="EMBL/GenBank/DDBJ databases">
        <title>Sequencing the genomes of 1000 actinobacteria strains.</title>
        <authorList>
            <person name="Klenk H.-P."/>
        </authorList>
    </citation>
    <scope>NUCLEOTIDE SEQUENCE [LARGE SCALE GENOMIC DNA]</scope>
    <source>
        <strain evidence="2 3">DSM 26341</strain>
    </source>
</reference>
<evidence type="ECO:0000256" key="1">
    <source>
        <dbReference type="SAM" id="MobiDB-lite"/>
    </source>
</evidence>
<protein>
    <submittedName>
        <fullName evidence="2">Glycosyltransferase involved in cell wall biosynthesis</fullName>
    </submittedName>
</protein>
<dbReference type="SUPFAM" id="SSF53756">
    <property type="entry name" value="UDP-Glycosyltransferase/glycogen phosphorylase"/>
    <property type="match status" value="1"/>
</dbReference>
<name>A0A7Z0IJ56_9MICO</name>
<feature type="region of interest" description="Disordered" evidence="1">
    <location>
        <begin position="1"/>
        <end position="53"/>
    </location>
</feature>
<dbReference type="EMBL" id="JACBZP010000001">
    <property type="protein sequence ID" value="NYI69081.1"/>
    <property type="molecule type" value="Genomic_DNA"/>
</dbReference>
<evidence type="ECO:0000313" key="2">
    <source>
        <dbReference type="EMBL" id="NYI69081.1"/>
    </source>
</evidence>
<keyword evidence="2" id="KW-0808">Transferase</keyword>
<gene>
    <name evidence="2" type="ORF">BJY26_003387</name>
</gene>
<evidence type="ECO:0000313" key="3">
    <source>
        <dbReference type="Proteomes" id="UP000539111"/>
    </source>
</evidence>
<dbReference type="Pfam" id="PF13692">
    <property type="entry name" value="Glyco_trans_1_4"/>
    <property type="match status" value="1"/>
</dbReference>
<sequence length="424" mass="45257">MAQFDEQIGAEQKDNGPATVEENTLESRSTERDPVLASVGEDPTPEAPAEPARAGGKIYSVLHVVGQRDGVDSEDTYEQVIDLSKNALPNLGYRILETRVSAHINPFKDPGTVWRLHRMFPEQDIVHAHGLHAAALSILATTGLPARVRPKIVVTVPRQRTGAVNDRDMTAGMLISSRATAVLGATASVVERFRSVPITERALLPVADAVTSLSPTRSRSEVHESLGVSDGTWLLASTAALTENNGLKTLLAAAREFSNRRPEFNVVLALAGDGSFKPALKDEVHEHDAPVLVVDESDAVDVLSAADVVLATDKLSVLDADQIMQLTRPIVSIGRLGRHRFGSAAAQVAEGDVDGVIDAVGALLANPQRRGVAAIEARSRVLGSAPSHDVVGQLVRVYREAVDGGRSRRAAKRKLARQSTGGNW</sequence>
<dbReference type="GO" id="GO:0016740">
    <property type="term" value="F:transferase activity"/>
    <property type="evidence" value="ECO:0007669"/>
    <property type="project" value="UniProtKB-KW"/>
</dbReference>
<comment type="caution">
    <text evidence="2">The sequence shown here is derived from an EMBL/GenBank/DDBJ whole genome shotgun (WGS) entry which is preliminary data.</text>
</comment>
<organism evidence="2 3">
    <name type="scientific">Spelaeicoccus albus</name>
    <dbReference type="NCBI Taxonomy" id="1280376"/>
    <lineage>
        <taxon>Bacteria</taxon>
        <taxon>Bacillati</taxon>
        <taxon>Actinomycetota</taxon>
        <taxon>Actinomycetes</taxon>
        <taxon>Micrococcales</taxon>
        <taxon>Brevibacteriaceae</taxon>
        <taxon>Spelaeicoccus</taxon>
    </lineage>
</organism>
<dbReference type="Proteomes" id="UP000539111">
    <property type="component" value="Unassembled WGS sequence"/>
</dbReference>
<dbReference type="Gene3D" id="3.40.50.2000">
    <property type="entry name" value="Glycogen Phosphorylase B"/>
    <property type="match status" value="2"/>
</dbReference>
<keyword evidence="3" id="KW-1185">Reference proteome</keyword>
<accession>A0A7Z0IJ56</accession>